<dbReference type="Proteomes" id="UP000005546">
    <property type="component" value="Unassembled WGS sequence"/>
</dbReference>
<evidence type="ECO:0000313" key="2">
    <source>
        <dbReference type="Proteomes" id="UP000005546"/>
    </source>
</evidence>
<organism evidence="1 2">
    <name type="scientific">Paraprevotella xylaniphila YIT 11841</name>
    <dbReference type="NCBI Taxonomy" id="762982"/>
    <lineage>
        <taxon>Bacteria</taxon>
        <taxon>Pseudomonadati</taxon>
        <taxon>Bacteroidota</taxon>
        <taxon>Bacteroidia</taxon>
        <taxon>Bacteroidales</taxon>
        <taxon>Prevotellaceae</taxon>
        <taxon>Paraprevotella</taxon>
    </lineage>
</organism>
<keyword evidence="2" id="KW-1185">Reference proteome</keyword>
<sequence length="40" mass="4839">MITVYSFYLRNANIAKICLKTKYFAVKSIPEYRLYYKIVI</sequence>
<name>F3QTG1_9BACT</name>
<reference evidence="1 2" key="1">
    <citation type="submission" date="2011-02" db="EMBL/GenBank/DDBJ databases">
        <authorList>
            <person name="Weinstock G."/>
            <person name="Sodergren E."/>
            <person name="Clifton S."/>
            <person name="Fulton L."/>
            <person name="Fulton B."/>
            <person name="Courtney L."/>
            <person name="Fronick C."/>
            <person name="Harrison M."/>
            <person name="Strong C."/>
            <person name="Farmer C."/>
            <person name="Delahaunty K."/>
            <person name="Markovic C."/>
            <person name="Hall O."/>
            <person name="Minx P."/>
            <person name="Tomlinson C."/>
            <person name="Mitreva M."/>
            <person name="Hou S."/>
            <person name="Chen J."/>
            <person name="Wollam A."/>
            <person name="Pepin K.H."/>
            <person name="Johnson M."/>
            <person name="Bhonagiri V."/>
            <person name="Zhang X."/>
            <person name="Suruliraj S."/>
            <person name="Warren W."/>
            <person name="Chinwalla A."/>
            <person name="Mardis E.R."/>
            <person name="Wilson R.K."/>
        </authorList>
    </citation>
    <scope>NUCLEOTIDE SEQUENCE [LARGE SCALE GENOMIC DNA]</scope>
    <source>
        <strain evidence="1 2">YIT 11841</strain>
    </source>
</reference>
<gene>
    <name evidence="1" type="ORF">HMPREF9442_01478</name>
</gene>
<dbReference type="AlphaFoldDB" id="F3QTG1"/>
<proteinExistence type="predicted"/>
<dbReference type="STRING" id="762982.HMPREF9442_01478"/>
<dbReference type="HOGENOM" id="CLU_3293620_0_0_10"/>
<evidence type="ECO:0000313" key="1">
    <source>
        <dbReference type="EMBL" id="EGG54686.1"/>
    </source>
</evidence>
<dbReference type="EMBL" id="AFBR01000036">
    <property type="protein sequence ID" value="EGG54686.1"/>
    <property type="molecule type" value="Genomic_DNA"/>
</dbReference>
<protein>
    <submittedName>
        <fullName evidence="1">Uncharacterized protein</fullName>
    </submittedName>
</protein>
<comment type="caution">
    <text evidence="1">The sequence shown here is derived from an EMBL/GenBank/DDBJ whole genome shotgun (WGS) entry which is preliminary data.</text>
</comment>
<accession>F3QTG1</accession>